<dbReference type="SMART" id="SM00974">
    <property type="entry name" value="T5orf172"/>
    <property type="match status" value="1"/>
</dbReference>
<keyword evidence="3" id="KW-1185">Reference proteome</keyword>
<sequence length="181" mass="21618">MHNKLINELQKRQIITKTKEFDITPDLIVECSKVYLELSNTKAKKVSLGDLRYNVKLLCLSLIKFKQENKLAIKEGFIYFIANKAWPNYFKIGMSANPKKRLANYQTYSPFRDYTMLHWSFWFDRKEGEKFVHSLYHDRDHEWVKLPQRKLNKIFEQINKLSGLEHLVQKVNREIVNAPIV</sequence>
<evidence type="ECO:0000313" key="2">
    <source>
        <dbReference type="EMBL" id="ASD50336.1"/>
    </source>
</evidence>
<dbReference type="InterPro" id="IPR018306">
    <property type="entry name" value="Phage_T5_Orf172_DNA-bd"/>
</dbReference>
<dbReference type="Pfam" id="PF13455">
    <property type="entry name" value="MUG113"/>
    <property type="match status" value="1"/>
</dbReference>
<evidence type="ECO:0000259" key="1">
    <source>
        <dbReference type="PROSITE" id="PS50164"/>
    </source>
</evidence>
<accession>A0A2K8GQ69</accession>
<dbReference type="EMBL" id="KY963424">
    <property type="protein sequence ID" value="ASD50336.1"/>
    <property type="molecule type" value="Genomic_DNA"/>
</dbReference>
<dbReference type="Proteomes" id="UP000240776">
    <property type="component" value="Segment"/>
</dbReference>
<organism evidence="2 3">
    <name type="scientific">Shigella phage SSP1</name>
    <dbReference type="NCBI Taxonomy" id="1983588"/>
    <lineage>
        <taxon>Viruses</taxon>
        <taxon>Duplodnaviria</taxon>
        <taxon>Heunggongvirae</taxon>
        <taxon>Uroviricota</taxon>
        <taxon>Caudoviricetes</taxon>
        <taxon>Demerecviridae</taxon>
        <taxon>Markadamsvirinae</taxon>
        <taxon>Tequintavirus</taxon>
        <taxon>Tequintavirus SSP1</taxon>
    </lineage>
</organism>
<proteinExistence type="predicted"/>
<name>A0A2K8GQ69_9CAUD</name>
<feature type="domain" description="GIY-YIG" evidence="1">
    <location>
        <begin position="74"/>
        <end position="153"/>
    </location>
</feature>
<protein>
    <recommendedName>
        <fullName evidence="1">GIY-YIG domain-containing protein</fullName>
    </recommendedName>
</protein>
<dbReference type="InterPro" id="IPR000305">
    <property type="entry name" value="GIY-YIG_endonuc"/>
</dbReference>
<dbReference type="PROSITE" id="PS50164">
    <property type="entry name" value="GIY_YIG"/>
    <property type="match status" value="1"/>
</dbReference>
<gene>
    <name evidence="2" type="ORF">SSP1_165</name>
</gene>
<reference evidence="2 3" key="1">
    <citation type="submission" date="2017-04" db="EMBL/GenBank/DDBJ databases">
        <title>Complete genome sequence of Shigella bacteriophage SSP1.</title>
        <authorList>
            <person name="Kim M."/>
            <person name="Ryu S."/>
            <person name="Kim M."/>
        </authorList>
    </citation>
    <scope>NUCLEOTIDE SEQUENCE [LARGE SCALE GENOMIC DNA]</scope>
</reference>
<evidence type="ECO:0000313" key="3">
    <source>
        <dbReference type="Proteomes" id="UP000240776"/>
    </source>
</evidence>